<dbReference type="InterPro" id="IPR011322">
    <property type="entry name" value="N-reg_PII-like_a/b"/>
</dbReference>
<dbReference type="GO" id="GO:0030234">
    <property type="term" value="F:enzyme regulator activity"/>
    <property type="evidence" value="ECO:0007669"/>
    <property type="project" value="InterPro"/>
</dbReference>
<dbReference type="PROSITE" id="PS00638">
    <property type="entry name" value="PII_GLNB_CTER"/>
    <property type="match status" value="1"/>
</dbReference>
<accession>G5ILF9</accession>
<dbReference type="RefSeq" id="WP_006782325.1">
    <property type="nucleotide sequence ID" value="NZ_CP040506.1"/>
</dbReference>
<evidence type="ECO:0000313" key="3">
    <source>
        <dbReference type="EMBL" id="EHI57228.1"/>
    </source>
</evidence>
<dbReference type="EMBL" id="ADLN01000120">
    <property type="protein sequence ID" value="EHI57228.1"/>
    <property type="molecule type" value="Genomic_DNA"/>
</dbReference>
<dbReference type="Pfam" id="PF00543">
    <property type="entry name" value="P-II"/>
    <property type="match status" value="1"/>
</dbReference>
<organism evidence="3 4">
    <name type="scientific">Hungatella hathewayi WAL-18680</name>
    <dbReference type="NCBI Taxonomy" id="742737"/>
    <lineage>
        <taxon>Bacteria</taxon>
        <taxon>Bacillati</taxon>
        <taxon>Bacillota</taxon>
        <taxon>Clostridia</taxon>
        <taxon>Lachnospirales</taxon>
        <taxon>Lachnospiraceae</taxon>
        <taxon>Hungatella</taxon>
    </lineage>
</organism>
<dbReference type="InterPro" id="IPR015867">
    <property type="entry name" value="N-reg_PII/ATP_PRibTrfase_C"/>
</dbReference>
<dbReference type="InterPro" id="IPR017918">
    <property type="entry name" value="N-reg_PII_CS"/>
</dbReference>
<name>G5ILF9_9FIRM</name>
<gene>
    <name evidence="3" type="ORF">HMPREF9473_04337</name>
</gene>
<keyword evidence="4" id="KW-1185">Reference proteome</keyword>
<dbReference type="GO" id="GO:0005524">
    <property type="term" value="F:ATP binding"/>
    <property type="evidence" value="ECO:0007669"/>
    <property type="project" value="TreeGrafter"/>
</dbReference>
<dbReference type="HOGENOM" id="CLU_082268_0_0_9"/>
<dbReference type="GO" id="GO:0005829">
    <property type="term" value="C:cytosol"/>
    <property type="evidence" value="ECO:0007669"/>
    <property type="project" value="TreeGrafter"/>
</dbReference>
<dbReference type="PANTHER" id="PTHR30115:SF11">
    <property type="entry name" value="NITROGEN REGULATORY PROTEIN P-II HOMOLOG"/>
    <property type="match status" value="1"/>
</dbReference>
<dbReference type="PANTHER" id="PTHR30115">
    <property type="entry name" value="NITROGEN REGULATORY PROTEIN P-II"/>
    <property type="match status" value="1"/>
</dbReference>
<dbReference type="AlphaFoldDB" id="G5ILF9"/>
<sequence length="112" mass="12571">MKKLEIIVRPEKLEDLKGILEGCRANGIMISNIMGYGNQKGYTQMYRGTTYTVNLLPKMKVETVVPEDIAETIIDKVVKEITTGNYGDGKIFIYDVQDAVRIRTGERGVEAL</sequence>
<dbReference type="InterPro" id="IPR002187">
    <property type="entry name" value="N-reg_PII"/>
</dbReference>
<reference evidence="3 4" key="1">
    <citation type="submission" date="2011-08" db="EMBL/GenBank/DDBJ databases">
        <title>The Genome Sequence of Clostridium hathewayi WAL-18680.</title>
        <authorList>
            <consortium name="The Broad Institute Genome Sequencing Platform"/>
            <person name="Earl A."/>
            <person name="Ward D."/>
            <person name="Feldgarden M."/>
            <person name="Gevers D."/>
            <person name="Finegold S.M."/>
            <person name="Summanen P.H."/>
            <person name="Molitoris D.R."/>
            <person name="Song M."/>
            <person name="Daigneault M."/>
            <person name="Allen-Vercoe E."/>
            <person name="Young S.K."/>
            <person name="Zeng Q."/>
            <person name="Gargeya S."/>
            <person name="Fitzgerald M."/>
            <person name="Haas B."/>
            <person name="Abouelleil A."/>
            <person name="Alvarado L."/>
            <person name="Arachchi H.M."/>
            <person name="Berlin A."/>
            <person name="Brown A."/>
            <person name="Chapman S.B."/>
            <person name="Chen Z."/>
            <person name="Dunbar C."/>
            <person name="Freedman E."/>
            <person name="Gearin G."/>
            <person name="Gellesch M."/>
            <person name="Goldberg J."/>
            <person name="Griggs A."/>
            <person name="Gujja S."/>
            <person name="Heiman D."/>
            <person name="Howarth C."/>
            <person name="Larson L."/>
            <person name="Lui A."/>
            <person name="MacDonald P.J.P."/>
            <person name="Montmayeur A."/>
            <person name="Murphy C."/>
            <person name="Neiman D."/>
            <person name="Pearson M."/>
            <person name="Priest M."/>
            <person name="Roberts A."/>
            <person name="Saif S."/>
            <person name="Shea T."/>
            <person name="Shenoy N."/>
            <person name="Sisk P."/>
            <person name="Stolte C."/>
            <person name="Sykes S."/>
            <person name="Wortman J."/>
            <person name="Nusbaum C."/>
            <person name="Birren B."/>
        </authorList>
    </citation>
    <scope>NUCLEOTIDE SEQUENCE [LARGE SCALE GENOMIC DNA]</scope>
    <source>
        <strain evidence="3 4">WAL-18680</strain>
    </source>
</reference>
<dbReference type="SUPFAM" id="SSF54913">
    <property type="entry name" value="GlnB-like"/>
    <property type="match status" value="1"/>
</dbReference>
<dbReference type="SMART" id="SM00938">
    <property type="entry name" value="P-II"/>
    <property type="match status" value="1"/>
</dbReference>
<dbReference type="GO" id="GO:0006808">
    <property type="term" value="P:regulation of nitrogen utilization"/>
    <property type="evidence" value="ECO:0007669"/>
    <property type="project" value="InterPro"/>
</dbReference>
<keyword evidence="1" id="KW-0597">Phosphoprotein</keyword>
<comment type="similarity">
    <text evidence="2">Belongs to the P(II) protein family.</text>
</comment>
<proteinExistence type="inferred from homology"/>
<evidence type="ECO:0000256" key="2">
    <source>
        <dbReference type="RuleBase" id="RU003936"/>
    </source>
</evidence>
<evidence type="ECO:0000313" key="4">
    <source>
        <dbReference type="Proteomes" id="UP000005384"/>
    </source>
</evidence>
<dbReference type="Proteomes" id="UP000005384">
    <property type="component" value="Unassembled WGS sequence"/>
</dbReference>
<comment type="caution">
    <text evidence="3">The sequence shown here is derived from an EMBL/GenBank/DDBJ whole genome shotgun (WGS) entry which is preliminary data.</text>
</comment>
<protein>
    <submittedName>
        <fullName evidence="3">Nitrogen regulatory protein P-II</fullName>
    </submittedName>
</protein>
<feature type="modified residue" description="O-UMP-tyrosine" evidence="1">
    <location>
        <position position="51"/>
    </location>
</feature>
<dbReference type="PATRIC" id="fig|742737.3.peg.4321"/>
<dbReference type="OrthoDB" id="9802729at2"/>
<evidence type="ECO:0000256" key="1">
    <source>
        <dbReference type="PIRSR" id="PIRSR602187-50"/>
    </source>
</evidence>
<dbReference type="PROSITE" id="PS51343">
    <property type="entry name" value="PII_GLNB_DOM"/>
    <property type="match status" value="1"/>
</dbReference>
<dbReference type="Gene3D" id="3.30.70.120">
    <property type="match status" value="1"/>
</dbReference>
<dbReference type="PRINTS" id="PR00340">
    <property type="entry name" value="PIIGLNB"/>
</dbReference>